<proteinExistence type="predicted"/>
<organism evidence="1 2">
    <name type="scientific">Arthrobacter sulfonylureivorans</name>
    <dbReference type="NCBI Taxonomy" id="2486855"/>
    <lineage>
        <taxon>Bacteria</taxon>
        <taxon>Bacillati</taxon>
        <taxon>Actinomycetota</taxon>
        <taxon>Actinomycetes</taxon>
        <taxon>Micrococcales</taxon>
        <taxon>Micrococcaceae</taxon>
        <taxon>Arthrobacter</taxon>
    </lineage>
</organism>
<accession>A0ABY3W8N3</accession>
<name>A0ABY3W8N3_9MICC</name>
<evidence type="ECO:0000313" key="1">
    <source>
        <dbReference type="EMBL" id="UNK46675.1"/>
    </source>
</evidence>
<sequence>MTRTILQKAVSPAQSSSYLANSADTVAGYLLRAADVVGVRTPEQLFDAHGLGFSGSPWQRNSETIDVVRFQSPVGNYLHDALAPEFVDREPFTGTGFTSWDGGQAPLFYLDEVRLPAGAELWRIGRNGSEDLLAVYVDVARGWAVVADEARVEPKPVPPSSVLGWRATWRGAEFVADVVDDGNTAVLASAGEPPADVSGFEKTPRGVWRAKVPLADVTDLYELNVSCTFNGLPFRVLDTAMDGDRRLFRLSYTGHNADFAEGLQLDKTDAGVYRTIAAEDDVQDLQFVQNRLAGLPGSGR</sequence>
<dbReference type="EMBL" id="CP093326">
    <property type="protein sequence ID" value="UNK46675.1"/>
    <property type="molecule type" value="Genomic_DNA"/>
</dbReference>
<keyword evidence="2" id="KW-1185">Reference proteome</keyword>
<dbReference type="Proteomes" id="UP000829069">
    <property type="component" value="Chromosome"/>
</dbReference>
<evidence type="ECO:0000313" key="2">
    <source>
        <dbReference type="Proteomes" id="UP000829069"/>
    </source>
</evidence>
<protein>
    <submittedName>
        <fullName evidence="1">Uncharacterized protein</fullName>
    </submittedName>
</protein>
<dbReference type="RefSeq" id="WP_241914633.1">
    <property type="nucleotide sequence ID" value="NZ_CP093326.1"/>
</dbReference>
<gene>
    <name evidence="1" type="ORF">MNQ99_04770</name>
</gene>
<reference evidence="1 2" key="1">
    <citation type="submission" date="2022-03" db="EMBL/GenBank/DDBJ databases">
        <title>Isotopic signatures of nitrous oxide derived from detoxification processes.</title>
        <authorList>
            <person name="Behrendt U."/>
            <person name="Buchen C."/>
            <person name="Well R."/>
            <person name="Ulrich A."/>
            <person name="Rohe L."/>
            <person name="Kolb S."/>
            <person name="Schloter M."/>
            <person name="Horn M.A."/>
            <person name="Augustin J."/>
        </authorList>
    </citation>
    <scope>NUCLEOTIDE SEQUENCE [LARGE SCALE GENOMIC DNA]</scope>
    <source>
        <strain evidence="1 2">S4-C24</strain>
    </source>
</reference>